<feature type="transmembrane region" description="Helical" evidence="6">
    <location>
        <begin position="93"/>
        <end position="111"/>
    </location>
</feature>
<reference evidence="7 8" key="1">
    <citation type="submission" date="2021-06" db="EMBL/GenBank/DDBJ databases">
        <authorList>
            <person name="Sun Q."/>
            <person name="Li D."/>
        </authorList>
    </citation>
    <scope>NUCLEOTIDE SEQUENCE [LARGE SCALE GENOMIC DNA]</scope>
    <source>
        <strain evidence="7 8">MSJ-6</strain>
    </source>
</reference>
<dbReference type="Pfam" id="PF02588">
    <property type="entry name" value="YitT_membrane"/>
    <property type="match status" value="1"/>
</dbReference>
<keyword evidence="3 6" id="KW-0812">Transmembrane</keyword>
<evidence type="ECO:0000256" key="1">
    <source>
        <dbReference type="ARBA" id="ARBA00004651"/>
    </source>
</evidence>
<evidence type="ECO:0000256" key="4">
    <source>
        <dbReference type="ARBA" id="ARBA00022989"/>
    </source>
</evidence>
<keyword evidence="8" id="KW-1185">Reference proteome</keyword>
<organism evidence="7 8">
    <name type="scientific">Paenibacillus brevis</name>
    <dbReference type="NCBI Taxonomy" id="2841508"/>
    <lineage>
        <taxon>Bacteria</taxon>
        <taxon>Bacillati</taxon>
        <taxon>Bacillota</taxon>
        <taxon>Bacilli</taxon>
        <taxon>Bacillales</taxon>
        <taxon>Paenibacillaceae</taxon>
        <taxon>Paenibacillus</taxon>
    </lineage>
</organism>
<dbReference type="InterPro" id="IPR003740">
    <property type="entry name" value="YitT"/>
</dbReference>
<proteinExistence type="predicted"/>
<keyword evidence="4 6" id="KW-1133">Transmembrane helix</keyword>
<comment type="subcellular location">
    <subcellularLocation>
        <location evidence="1">Cell membrane</location>
        <topology evidence="1">Multi-pass membrane protein</topology>
    </subcellularLocation>
</comment>
<dbReference type="PANTHER" id="PTHR33545:SF3">
    <property type="entry name" value="UPF0750 MEMBRANE PROTEIN YQFU"/>
    <property type="match status" value="1"/>
</dbReference>
<dbReference type="EMBL" id="JAHLQJ010000013">
    <property type="protein sequence ID" value="MBU5673180.1"/>
    <property type="molecule type" value="Genomic_DNA"/>
</dbReference>
<evidence type="ECO:0000313" key="8">
    <source>
        <dbReference type="Proteomes" id="UP000743001"/>
    </source>
</evidence>
<name>A0ABS6FSH6_9BACL</name>
<accession>A0ABS6FSH6</accession>
<feature type="transmembrane region" description="Helical" evidence="6">
    <location>
        <begin position="58"/>
        <end position="81"/>
    </location>
</feature>
<feature type="transmembrane region" description="Helical" evidence="6">
    <location>
        <begin position="23"/>
        <end position="46"/>
    </location>
</feature>
<protein>
    <submittedName>
        <fullName evidence="7">YitT family protein</fullName>
    </submittedName>
</protein>
<dbReference type="InterPro" id="IPR051461">
    <property type="entry name" value="UPF0750_membrane"/>
</dbReference>
<evidence type="ECO:0000256" key="6">
    <source>
        <dbReference type="SAM" id="Phobius"/>
    </source>
</evidence>
<keyword evidence="2" id="KW-1003">Cell membrane</keyword>
<dbReference type="PANTHER" id="PTHR33545">
    <property type="entry name" value="UPF0750 MEMBRANE PROTEIN YITT-RELATED"/>
    <property type="match status" value="1"/>
</dbReference>
<keyword evidence="5 6" id="KW-0472">Membrane</keyword>
<comment type="caution">
    <text evidence="7">The sequence shown here is derived from an EMBL/GenBank/DDBJ whole genome shotgun (WGS) entry which is preliminary data.</text>
</comment>
<sequence>MKHHLTTSAPLNGSHKDRKTEPLWMKLTGIIFGSVLAAIGLELFLMPHGIVVGGITGLSAIFALSTELRLGLFLFLLNLPFIVLQRKYSGNSVSLLTFFGVLIISLGTFLLHPFPALLNEPLAAALLGGLSLGFGIGLALRFGSYLDSAEKAVSNLPFTRWITPEGLVMLFNCLVLIIAGFHFGFEQAIYSVTAYLLAYESIKLCLSGFRFYNQVQIESHHCVRIQEALFNYLNREADFIKQDSQDGEPDQIQLKCHRWEVSRLKAIVLNCDPDSEILILP</sequence>
<gene>
    <name evidence="7" type="ORF">KQJ23_15230</name>
</gene>
<evidence type="ECO:0000256" key="3">
    <source>
        <dbReference type="ARBA" id="ARBA00022692"/>
    </source>
</evidence>
<feature type="transmembrane region" description="Helical" evidence="6">
    <location>
        <begin position="123"/>
        <end position="146"/>
    </location>
</feature>
<feature type="transmembrane region" description="Helical" evidence="6">
    <location>
        <begin position="167"/>
        <end position="185"/>
    </location>
</feature>
<evidence type="ECO:0000313" key="7">
    <source>
        <dbReference type="EMBL" id="MBU5673180.1"/>
    </source>
</evidence>
<evidence type="ECO:0000256" key="5">
    <source>
        <dbReference type="ARBA" id="ARBA00023136"/>
    </source>
</evidence>
<evidence type="ECO:0000256" key="2">
    <source>
        <dbReference type="ARBA" id="ARBA00022475"/>
    </source>
</evidence>
<dbReference type="Proteomes" id="UP000743001">
    <property type="component" value="Unassembled WGS sequence"/>
</dbReference>
<dbReference type="RefSeq" id="WP_216479734.1">
    <property type="nucleotide sequence ID" value="NZ_JAHLQJ010000013.1"/>
</dbReference>